<dbReference type="eggNOG" id="ENOG502T0I6">
    <property type="taxonomic scope" value="Eukaryota"/>
</dbReference>
<gene>
    <name evidence="1" type="ORF">CAOG_000961</name>
</gene>
<dbReference type="Pfam" id="PF11066">
    <property type="entry name" value="DUF2867"/>
    <property type="match status" value="1"/>
</dbReference>
<sequence>MLPGWTRLALGRIQIASHVIRAPTNGAAFRATTTTTAAAQCAPTTRHYTHYSRRVGGSAVQFALRGALLGVGIVGFGAFVVQQHSQPRLVLARTGLTTVSPAYKVELPAASVIRQIYTGSDGIDTADFADAYAVDVTGDQGQFVLDAVCDSLFQNAPWFARALMSLRNLLVRPLGLITAASKPDDQAKSKADEICETTGRALSKVAGVLVYNKISENELLTGLDDTHMDFRSTILLERDSQGRCTRVIVSTKTKCKNTLGQLYMIVIRPFHQWIVPACLESATQVLAAQ</sequence>
<dbReference type="RefSeq" id="XP_004365832.1">
    <property type="nucleotide sequence ID" value="XM_004365775.2"/>
</dbReference>
<evidence type="ECO:0008006" key="3">
    <source>
        <dbReference type="Google" id="ProtNLM"/>
    </source>
</evidence>
<name>A0A0D2X0R2_CAPO3</name>
<protein>
    <recommendedName>
        <fullName evidence="3">DUF2867 domain-containing protein</fullName>
    </recommendedName>
</protein>
<dbReference type="OrthoDB" id="5350490at2759"/>
<proteinExistence type="predicted"/>
<dbReference type="InterPro" id="IPR021295">
    <property type="entry name" value="DUF2867"/>
</dbReference>
<dbReference type="EMBL" id="KE346360">
    <property type="protein sequence ID" value="KJE89504.1"/>
    <property type="molecule type" value="Genomic_DNA"/>
</dbReference>
<accession>A0A0D2X0R2</accession>
<evidence type="ECO:0000313" key="2">
    <source>
        <dbReference type="Proteomes" id="UP000008743"/>
    </source>
</evidence>
<evidence type="ECO:0000313" key="1">
    <source>
        <dbReference type="EMBL" id="KJE89504.1"/>
    </source>
</evidence>
<dbReference type="AlphaFoldDB" id="A0A0D2X0R2"/>
<reference evidence="2" key="1">
    <citation type="submission" date="2011-02" db="EMBL/GenBank/DDBJ databases">
        <title>The Genome Sequence of Capsaspora owczarzaki ATCC 30864.</title>
        <authorList>
            <person name="Russ C."/>
            <person name="Cuomo C."/>
            <person name="Burger G."/>
            <person name="Gray M.W."/>
            <person name="Holland P.W.H."/>
            <person name="King N."/>
            <person name="Lang F.B.F."/>
            <person name="Roger A.J."/>
            <person name="Ruiz-Trillo I."/>
            <person name="Young S.K."/>
            <person name="Zeng Q."/>
            <person name="Gargeya S."/>
            <person name="Alvarado L."/>
            <person name="Berlin A."/>
            <person name="Chapman S.B."/>
            <person name="Chen Z."/>
            <person name="Freedman E."/>
            <person name="Gellesch M."/>
            <person name="Goldberg J."/>
            <person name="Griggs A."/>
            <person name="Gujja S."/>
            <person name="Heilman E."/>
            <person name="Heiman D."/>
            <person name="Howarth C."/>
            <person name="Mehta T."/>
            <person name="Neiman D."/>
            <person name="Pearson M."/>
            <person name="Roberts A."/>
            <person name="Saif S."/>
            <person name="Shea T."/>
            <person name="Shenoy N."/>
            <person name="Sisk P."/>
            <person name="Stolte C."/>
            <person name="Sykes S."/>
            <person name="White J."/>
            <person name="Yandava C."/>
            <person name="Haas B."/>
            <person name="Nusbaum C."/>
            <person name="Birren B."/>
        </authorList>
    </citation>
    <scope>NUCLEOTIDE SEQUENCE</scope>
    <source>
        <strain evidence="2">ATCC 30864</strain>
    </source>
</reference>
<dbReference type="Proteomes" id="UP000008743">
    <property type="component" value="Unassembled WGS sequence"/>
</dbReference>
<dbReference type="InParanoid" id="A0A0D2X0R2"/>
<organism evidence="1 2">
    <name type="scientific">Capsaspora owczarzaki (strain ATCC 30864)</name>
    <dbReference type="NCBI Taxonomy" id="595528"/>
    <lineage>
        <taxon>Eukaryota</taxon>
        <taxon>Filasterea</taxon>
        <taxon>Capsaspora</taxon>
    </lineage>
</organism>
<keyword evidence="2" id="KW-1185">Reference proteome</keyword>